<dbReference type="STRING" id="1219058.AOA14_16230"/>
<evidence type="ECO:0000313" key="3">
    <source>
        <dbReference type="Proteomes" id="UP000076234"/>
    </source>
</evidence>
<keyword evidence="1" id="KW-0802">TPR repeat</keyword>
<dbReference type="KEGG" id="ster:AOA14_16230"/>
<reference evidence="3" key="1">
    <citation type="submission" date="2015-11" db="EMBL/GenBank/DDBJ databases">
        <title>Complete genome sequence of a polyethylene glycol-degrading strain Sphingopyxis terrae strain 203-1 (NBRC 15098).</title>
        <authorList>
            <person name="Yoshiyuki O."/>
            <person name="Shouta N."/>
            <person name="Nagata Y."/>
            <person name="Numata M."/>
            <person name="Tsuchikane K."/>
            <person name="Hosoyama A."/>
            <person name="Yamazoe A."/>
            <person name="Tsuda M."/>
            <person name="Fujita N."/>
            <person name="Kawai F."/>
        </authorList>
    </citation>
    <scope>NUCLEOTIDE SEQUENCE [LARGE SCALE GENOMIC DNA]</scope>
    <source>
        <strain evidence="3">203-1</strain>
    </source>
</reference>
<accession>A0A142W2F8</accession>
<name>A0A142W2F8_9SPHN</name>
<reference evidence="2 3" key="2">
    <citation type="journal article" date="2016" name="Genome Announc.">
        <title>Complete Genome Sequence of Sphingopyxis terrae Strain 203-1 (NBRC 111660), a Polyethylene Glycol Degrader.</title>
        <authorList>
            <person name="Ohtsubo Y."/>
            <person name="Nonoyama S."/>
            <person name="Nagata Y."/>
            <person name="Numata M."/>
            <person name="Tsuchikane K."/>
            <person name="Hosoyama A."/>
            <person name="Yamazoe A."/>
            <person name="Tsuda M."/>
            <person name="Fujita N."/>
            <person name="Kawai F."/>
        </authorList>
    </citation>
    <scope>NUCLEOTIDE SEQUENCE [LARGE SCALE GENOMIC DNA]</scope>
    <source>
        <strain evidence="2 3">203-1</strain>
    </source>
</reference>
<protein>
    <submittedName>
        <fullName evidence="2">Uncharacterized protein</fullName>
    </submittedName>
</protein>
<organism evidence="2 3">
    <name type="scientific">Sphingopyxis terrae subsp. terrae NBRC 15098</name>
    <dbReference type="NCBI Taxonomy" id="1219058"/>
    <lineage>
        <taxon>Bacteria</taxon>
        <taxon>Pseudomonadati</taxon>
        <taxon>Pseudomonadota</taxon>
        <taxon>Alphaproteobacteria</taxon>
        <taxon>Sphingomonadales</taxon>
        <taxon>Sphingomonadaceae</taxon>
        <taxon>Sphingopyxis</taxon>
    </lineage>
</organism>
<dbReference type="Pfam" id="PF14516">
    <property type="entry name" value="AAA_35"/>
    <property type="match status" value="1"/>
</dbReference>
<dbReference type="InterPro" id="IPR027417">
    <property type="entry name" value="P-loop_NTPase"/>
</dbReference>
<dbReference type="InterPro" id="IPR019734">
    <property type="entry name" value="TPR_rpt"/>
</dbReference>
<dbReference type="InterPro" id="IPR011990">
    <property type="entry name" value="TPR-like_helical_dom_sf"/>
</dbReference>
<proteinExistence type="predicted"/>
<gene>
    <name evidence="2" type="ORF">AOA14_16230</name>
</gene>
<dbReference type="Pfam" id="PF13432">
    <property type="entry name" value="TPR_16"/>
    <property type="match status" value="1"/>
</dbReference>
<feature type="repeat" description="TPR" evidence="1">
    <location>
        <begin position="510"/>
        <end position="543"/>
    </location>
</feature>
<dbReference type="EMBL" id="CP013342">
    <property type="protein sequence ID" value="AMU96152.1"/>
    <property type="molecule type" value="Genomic_DNA"/>
</dbReference>
<dbReference type="SUPFAM" id="SSF52540">
    <property type="entry name" value="P-loop containing nucleoside triphosphate hydrolases"/>
    <property type="match status" value="1"/>
</dbReference>
<dbReference type="RefSeq" id="WP_082819969.1">
    <property type="nucleotide sequence ID" value="NZ_CP013342.1"/>
</dbReference>
<dbReference type="SUPFAM" id="SSF48452">
    <property type="entry name" value="TPR-like"/>
    <property type="match status" value="1"/>
</dbReference>
<dbReference type="PROSITE" id="PS50005">
    <property type="entry name" value="TPR"/>
    <property type="match status" value="1"/>
</dbReference>
<sequence length="867" mass="95808">MTAHSKRLRALTIVPDALYVNRAADRQLERVIEEMGRPGYVLVARQMGKTNLLLHMKRSRERNGDTVCYFDLSTRHKTLRSFFRALIDAVCESLPEDALSEQIRLDREKGWEPNVEYDRHLRLLAGHRREGRLVILLDEIDSLIGVPYSDKVLAQIRSMYFARANHPIYEAVTYVLSGVAEPSDLIKDKNISPFNIGEKIYLENFSLSELSELVAKSGLIIGPDIVERVYYWTSGNPRMSWDVLSSLEDVQSSGELLTPQSVDLAVEKVYLRDYDRAPVDHIRTLVQSDRVLRDGIMSIHYGKGDALDDVVRSRLYLAGITTAPSENIEINNRITSAALTTEWLSRIGAGPASILEAARRHYGERDFSGAVRLFESFLDEASGSDSALGRVPLMEFGIALYHLQRFDEAQRQLQDSLSAEGLEELRPSILFYLASSKLKGGDPEASLETFEALSSEAGDFQNLARLGLCAALIAMSPSANSARIIEISQDIIASAIPQNGNEDRESELASSALYNLAQGYMAAGKIPEAIDALETALGVAPPDMAPSIYLTKISALGNTPGATAALRQITDILEQNLPIARRYGSTTLSFSKFTLGSLAAKAISLGDEDVAQRLILLAQKSLDEPSVGRVAVKILESSQSETEHSALLPLIEAGLSSARDDGLRPVDMLTLSKAAVASSPDAGKSIAFDRYVALVSENISDFSFEFSDGIICIGQFSFEVASGDRGRIEKVISFFDGHRDAFKKSQALIYAFYLNQKIVFFQSIQNNDAARICAQEIVDLLTDPTFSAELAEAGVQSLIKQIQDNAQSLLRIGAPDKFRRLKRNQLVRYLDTRTGQRKVAKFKKIEKEVRAGIFELELTKDLTSEET</sequence>
<dbReference type="AlphaFoldDB" id="A0A142W2F8"/>
<dbReference type="SMART" id="SM00028">
    <property type="entry name" value="TPR"/>
    <property type="match status" value="2"/>
</dbReference>
<evidence type="ECO:0000313" key="2">
    <source>
        <dbReference type="EMBL" id="AMU96152.1"/>
    </source>
</evidence>
<evidence type="ECO:0000256" key="1">
    <source>
        <dbReference type="PROSITE-ProRule" id="PRU00339"/>
    </source>
</evidence>
<dbReference type="Gene3D" id="3.40.50.300">
    <property type="entry name" value="P-loop containing nucleotide triphosphate hydrolases"/>
    <property type="match status" value="1"/>
</dbReference>
<dbReference type="Proteomes" id="UP000076234">
    <property type="component" value="Chromosome"/>
</dbReference>
<dbReference type="Gene3D" id="1.25.40.10">
    <property type="entry name" value="Tetratricopeptide repeat domain"/>
    <property type="match status" value="1"/>
</dbReference>